<keyword evidence="2 4" id="KW-0689">Ribosomal protein</keyword>
<evidence type="ECO:0000313" key="6">
    <source>
        <dbReference type="EMBL" id="JAG39703.1"/>
    </source>
</evidence>
<evidence type="ECO:0000256" key="2">
    <source>
        <dbReference type="ARBA" id="ARBA00022980"/>
    </source>
</evidence>
<feature type="domain" description="Ribosomal protein eL8/eL30/eS12/Gadd45" evidence="5">
    <location>
        <begin position="19"/>
        <end position="112"/>
    </location>
</feature>
<proteinExistence type="inferred from homology"/>
<dbReference type="GO" id="GO:0006412">
    <property type="term" value="P:translation"/>
    <property type="evidence" value="ECO:0007669"/>
    <property type="project" value="InterPro"/>
</dbReference>
<reference evidence="8" key="4">
    <citation type="journal article" date="2016" name="Gigascience">
        <title>De novo construction of an expanded transcriptome assembly for the western tarnished plant bug, Lygus hesperus.</title>
        <authorList>
            <person name="Tassone E.E."/>
            <person name="Geib S.M."/>
            <person name="Hall B."/>
            <person name="Fabrick J.A."/>
            <person name="Brent C.S."/>
            <person name="Hull J.J."/>
        </authorList>
    </citation>
    <scope>NUCLEOTIDE SEQUENCE</scope>
</reference>
<dbReference type="PRINTS" id="PR00972">
    <property type="entry name" value="RIBSOMALS12E"/>
</dbReference>
<protein>
    <recommendedName>
        <fullName evidence="4">40S ribosomal protein S12</fullName>
    </recommendedName>
</protein>
<evidence type="ECO:0000256" key="1">
    <source>
        <dbReference type="ARBA" id="ARBA00005824"/>
    </source>
</evidence>
<dbReference type="EMBL" id="GBRD01004946">
    <property type="protein sequence ID" value="JAG60875.1"/>
    <property type="molecule type" value="Transcribed_RNA"/>
</dbReference>
<dbReference type="GO" id="GO:0005840">
    <property type="term" value="C:ribosome"/>
    <property type="evidence" value="ECO:0007669"/>
    <property type="project" value="UniProtKB-KW"/>
</dbReference>
<name>A0A0A9Z8M9_LYGHE</name>
<dbReference type="InterPro" id="IPR000530">
    <property type="entry name" value="Ribosomal_eS12"/>
</dbReference>
<reference evidence="7" key="3">
    <citation type="submission" date="2014-09" db="EMBL/GenBank/DDBJ databases">
        <authorList>
            <person name="Magalhaes I.L.F."/>
            <person name="Oliveira U."/>
            <person name="Santos F.R."/>
            <person name="Vidigal T.H.D.A."/>
            <person name="Brescovit A.D."/>
            <person name="Santos A.J."/>
        </authorList>
    </citation>
    <scope>NUCLEOTIDE SEQUENCE</scope>
</reference>
<evidence type="ECO:0000313" key="7">
    <source>
        <dbReference type="EMBL" id="JAG60875.1"/>
    </source>
</evidence>
<reference evidence="6" key="2">
    <citation type="submission" date="2014-07" db="EMBL/GenBank/DDBJ databases">
        <authorList>
            <person name="Hull J."/>
        </authorList>
    </citation>
    <scope>NUCLEOTIDE SEQUENCE</scope>
</reference>
<dbReference type="Pfam" id="PF01248">
    <property type="entry name" value="Ribosomal_L7Ae"/>
    <property type="match status" value="1"/>
</dbReference>
<dbReference type="InterPro" id="IPR004038">
    <property type="entry name" value="Ribosomal_eL8/eL30/eS12/Gad45"/>
</dbReference>
<dbReference type="InterPro" id="IPR029064">
    <property type="entry name" value="Ribosomal_eL30-like_sf"/>
</dbReference>
<dbReference type="GO" id="GO:0003735">
    <property type="term" value="F:structural constituent of ribosome"/>
    <property type="evidence" value="ECO:0007669"/>
    <property type="project" value="InterPro"/>
</dbReference>
<organism evidence="6">
    <name type="scientific">Lygus hesperus</name>
    <name type="common">Western plant bug</name>
    <dbReference type="NCBI Taxonomy" id="30085"/>
    <lineage>
        <taxon>Eukaryota</taxon>
        <taxon>Metazoa</taxon>
        <taxon>Ecdysozoa</taxon>
        <taxon>Arthropoda</taxon>
        <taxon>Hexapoda</taxon>
        <taxon>Insecta</taxon>
        <taxon>Pterygota</taxon>
        <taxon>Neoptera</taxon>
        <taxon>Paraneoptera</taxon>
        <taxon>Hemiptera</taxon>
        <taxon>Heteroptera</taxon>
        <taxon>Panheteroptera</taxon>
        <taxon>Cimicomorpha</taxon>
        <taxon>Miridae</taxon>
        <taxon>Mirini</taxon>
        <taxon>Lygus</taxon>
    </lineage>
</organism>
<sequence length="134" mass="14813">MDIEEPAAAPTEPSDVNTALQEVLKAALQHGVVVHGIHESAKALDKRQALLCVLAENCDEPMYKKLVQALCSEHHIPLVKVDSNKKLGEWTGLCKIDKTGKSRKIVGCSCVVIKDWGEDTPHLDLLKDYIRDVF</sequence>
<dbReference type="EMBL" id="GDHC01020592">
    <property type="protein sequence ID" value="JAP98036.1"/>
    <property type="molecule type" value="Transcribed_RNA"/>
</dbReference>
<keyword evidence="3 4" id="KW-0687">Ribonucleoprotein</keyword>
<reference evidence="6" key="1">
    <citation type="journal article" date="2014" name="PLoS ONE">
        <title>Transcriptome-Based Identification of ABC Transporters in the Western Tarnished Plant Bug Lygus hesperus.</title>
        <authorList>
            <person name="Hull J.J."/>
            <person name="Chaney K."/>
            <person name="Geib S.M."/>
            <person name="Fabrick J.A."/>
            <person name="Brent C.S."/>
            <person name="Walsh D."/>
            <person name="Lavine L.C."/>
        </authorList>
    </citation>
    <scope>NUCLEOTIDE SEQUENCE</scope>
</reference>
<evidence type="ECO:0000259" key="5">
    <source>
        <dbReference type="Pfam" id="PF01248"/>
    </source>
</evidence>
<accession>A0A0A9Z8M9</accession>
<evidence type="ECO:0000256" key="4">
    <source>
        <dbReference type="RuleBase" id="RU000670"/>
    </source>
</evidence>
<gene>
    <name evidence="6" type="primary">RpS12</name>
    <name evidence="8" type="synonym">RpS12_1</name>
    <name evidence="6" type="ORF">CM83_29289</name>
    <name evidence="8" type="ORF">g.30725</name>
</gene>
<dbReference type="PANTHER" id="PTHR11843">
    <property type="entry name" value="40S RIBOSOMAL PROTEIN S12"/>
    <property type="match status" value="1"/>
</dbReference>
<dbReference type="SUPFAM" id="SSF55315">
    <property type="entry name" value="L30e-like"/>
    <property type="match status" value="1"/>
</dbReference>
<comment type="similarity">
    <text evidence="1 4">Belongs to the eukaryotic ribosomal protein eS12 family.</text>
</comment>
<dbReference type="Gene3D" id="3.30.1330.30">
    <property type="match status" value="1"/>
</dbReference>
<evidence type="ECO:0000313" key="8">
    <source>
        <dbReference type="EMBL" id="JAP98036.1"/>
    </source>
</evidence>
<evidence type="ECO:0000256" key="3">
    <source>
        <dbReference type="ARBA" id="ARBA00023274"/>
    </source>
</evidence>
<dbReference type="AlphaFoldDB" id="A0A0A9Z8M9"/>
<dbReference type="GO" id="GO:1990904">
    <property type="term" value="C:ribonucleoprotein complex"/>
    <property type="evidence" value="ECO:0007669"/>
    <property type="project" value="UniProtKB-KW"/>
</dbReference>
<dbReference type="FunFam" id="3.30.1330.30:FF:000019">
    <property type="entry name" value="40S ribosomal protein S12"/>
    <property type="match status" value="1"/>
</dbReference>
<dbReference type="EMBL" id="GBHO01003901">
    <property type="protein sequence ID" value="JAG39703.1"/>
    <property type="molecule type" value="Transcribed_RNA"/>
</dbReference>